<dbReference type="Gene3D" id="3.40.50.150">
    <property type="entry name" value="Vaccinia Virus protein VP39"/>
    <property type="match status" value="1"/>
</dbReference>
<protein>
    <recommendedName>
        <fullName evidence="3">Methyltransferase domain-containing protein</fullName>
    </recommendedName>
</protein>
<name>U1I1D2_ENDPU</name>
<gene>
    <name evidence="4" type="ORF">EPUS_06283</name>
</gene>
<dbReference type="PANTHER" id="PTHR43861">
    <property type="entry name" value="TRANS-ACONITATE 2-METHYLTRANSFERASE-RELATED"/>
    <property type="match status" value="1"/>
</dbReference>
<dbReference type="SUPFAM" id="SSF53335">
    <property type="entry name" value="S-adenosyl-L-methionine-dependent methyltransferases"/>
    <property type="match status" value="1"/>
</dbReference>
<dbReference type="Proteomes" id="UP000019373">
    <property type="component" value="Unassembled WGS sequence"/>
</dbReference>
<dbReference type="OrthoDB" id="540004at2759"/>
<dbReference type="CDD" id="cd02440">
    <property type="entry name" value="AdoMet_MTases"/>
    <property type="match status" value="1"/>
</dbReference>
<evidence type="ECO:0000256" key="2">
    <source>
        <dbReference type="SAM" id="MobiDB-lite"/>
    </source>
</evidence>
<proteinExistence type="predicted"/>
<dbReference type="InterPro" id="IPR029063">
    <property type="entry name" value="SAM-dependent_MTases_sf"/>
</dbReference>
<dbReference type="GeneID" id="19241226"/>
<sequence length="246" mass="27255">MSTPGALAGLQTFDELNIDYEKAYHDNPFKIACVKKVISLLPLGSRILDVGCGTGIPVSELLSKAGLEVVGFDISPKMVELAQTRVRGFFTVSDMLEYKPEGKFAGILIIFAQLQLSYADLHSVVHKLADALEEGGLVALGQMPGDSHVKDEAHWDETKTYVEDYDAPFMGKMLPTLMLSAQGQRDFLSSMGLEIVSETIDMFQPKNEKCVPEEQQYIIARRPNEQPLAEPMPLPRVKKQPRTTIN</sequence>
<feature type="domain" description="Methyltransferase" evidence="3">
    <location>
        <begin position="47"/>
        <end position="136"/>
    </location>
</feature>
<accession>U1I1D2</accession>
<dbReference type="Pfam" id="PF13649">
    <property type="entry name" value="Methyltransf_25"/>
    <property type="match status" value="1"/>
</dbReference>
<feature type="compositionally biased region" description="Basic residues" evidence="2">
    <location>
        <begin position="236"/>
        <end position="246"/>
    </location>
</feature>
<keyword evidence="5" id="KW-1185">Reference proteome</keyword>
<dbReference type="eggNOG" id="ENOG502SPNS">
    <property type="taxonomic scope" value="Eukaryota"/>
</dbReference>
<feature type="region of interest" description="Disordered" evidence="2">
    <location>
        <begin position="222"/>
        <end position="246"/>
    </location>
</feature>
<keyword evidence="1" id="KW-0808">Transferase</keyword>
<dbReference type="OMA" id="DYDAPFM"/>
<dbReference type="EMBL" id="KE720666">
    <property type="protein sequence ID" value="ERF77065.1"/>
    <property type="molecule type" value="Genomic_DNA"/>
</dbReference>
<evidence type="ECO:0000259" key="3">
    <source>
        <dbReference type="Pfam" id="PF13649"/>
    </source>
</evidence>
<evidence type="ECO:0000313" key="4">
    <source>
        <dbReference type="EMBL" id="ERF77065.1"/>
    </source>
</evidence>
<organism evidence="4 5">
    <name type="scientific">Endocarpon pusillum (strain Z07020 / HMAS-L-300199)</name>
    <name type="common">Lichen-forming fungus</name>
    <dbReference type="NCBI Taxonomy" id="1263415"/>
    <lineage>
        <taxon>Eukaryota</taxon>
        <taxon>Fungi</taxon>
        <taxon>Dikarya</taxon>
        <taxon>Ascomycota</taxon>
        <taxon>Pezizomycotina</taxon>
        <taxon>Eurotiomycetes</taxon>
        <taxon>Chaetothyriomycetidae</taxon>
        <taxon>Verrucariales</taxon>
        <taxon>Verrucariaceae</taxon>
        <taxon>Endocarpon</taxon>
    </lineage>
</organism>
<dbReference type="HOGENOM" id="CLU_060397_0_0_1"/>
<dbReference type="GO" id="GO:0016740">
    <property type="term" value="F:transferase activity"/>
    <property type="evidence" value="ECO:0007669"/>
    <property type="project" value="UniProtKB-KW"/>
</dbReference>
<reference evidence="5" key="1">
    <citation type="journal article" date="2014" name="BMC Genomics">
        <title>Genome characteristics reveal the impact of lichenization on lichen-forming fungus Endocarpon pusillum Hedwig (Verrucariales, Ascomycota).</title>
        <authorList>
            <person name="Wang Y.-Y."/>
            <person name="Liu B."/>
            <person name="Zhang X.-Y."/>
            <person name="Zhou Q.-M."/>
            <person name="Zhang T."/>
            <person name="Li H."/>
            <person name="Yu Y.-F."/>
            <person name="Zhang X.-L."/>
            <person name="Hao X.-Y."/>
            <person name="Wang M."/>
            <person name="Wang L."/>
            <person name="Wei J.-C."/>
        </authorList>
    </citation>
    <scope>NUCLEOTIDE SEQUENCE [LARGE SCALE GENOMIC DNA]</scope>
    <source>
        <strain evidence="5">Z07020 / HMAS-L-300199</strain>
    </source>
</reference>
<dbReference type="AlphaFoldDB" id="U1I1D2"/>
<evidence type="ECO:0000313" key="5">
    <source>
        <dbReference type="Proteomes" id="UP000019373"/>
    </source>
</evidence>
<evidence type="ECO:0000256" key="1">
    <source>
        <dbReference type="ARBA" id="ARBA00022679"/>
    </source>
</evidence>
<dbReference type="InterPro" id="IPR041698">
    <property type="entry name" value="Methyltransf_25"/>
</dbReference>
<dbReference type="RefSeq" id="XP_007785575.1">
    <property type="nucleotide sequence ID" value="XM_007787385.1"/>
</dbReference>